<accession>A0A9P4J4H9</accession>
<feature type="domain" description="Protein kinase" evidence="2">
    <location>
        <begin position="1"/>
        <end position="112"/>
    </location>
</feature>
<dbReference type="InterPro" id="IPR011009">
    <property type="entry name" value="Kinase-like_dom_sf"/>
</dbReference>
<evidence type="ECO:0000259" key="2">
    <source>
        <dbReference type="PROSITE" id="PS50011"/>
    </source>
</evidence>
<feature type="transmembrane region" description="Helical" evidence="1">
    <location>
        <begin position="62"/>
        <end position="81"/>
    </location>
</feature>
<dbReference type="GO" id="GO:0005524">
    <property type="term" value="F:ATP binding"/>
    <property type="evidence" value="ECO:0007669"/>
    <property type="project" value="InterPro"/>
</dbReference>
<evidence type="ECO:0000313" key="4">
    <source>
        <dbReference type="Proteomes" id="UP000799439"/>
    </source>
</evidence>
<keyword evidence="4" id="KW-1185">Reference proteome</keyword>
<organism evidence="3 4">
    <name type="scientific">Myriangium duriaei CBS 260.36</name>
    <dbReference type="NCBI Taxonomy" id="1168546"/>
    <lineage>
        <taxon>Eukaryota</taxon>
        <taxon>Fungi</taxon>
        <taxon>Dikarya</taxon>
        <taxon>Ascomycota</taxon>
        <taxon>Pezizomycotina</taxon>
        <taxon>Dothideomycetes</taxon>
        <taxon>Dothideomycetidae</taxon>
        <taxon>Myriangiales</taxon>
        <taxon>Myriangiaceae</taxon>
        <taxon>Myriangium</taxon>
    </lineage>
</organism>
<keyword evidence="1" id="KW-0812">Transmembrane</keyword>
<dbReference type="AlphaFoldDB" id="A0A9P4J4H9"/>
<evidence type="ECO:0000313" key="3">
    <source>
        <dbReference type="EMBL" id="KAF2155273.1"/>
    </source>
</evidence>
<evidence type="ECO:0000256" key="1">
    <source>
        <dbReference type="SAM" id="Phobius"/>
    </source>
</evidence>
<dbReference type="Gene3D" id="1.10.510.10">
    <property type="entry name" value="Transferase(Phosphotransferase) domain 1"/>
    <property type="match status" value="1"/>
</dbReference>
<dbReference type="Proteomes" id="UP000799439">
    <property type="component" value="Unassembled WGS sequence"/>
</dbReference>
<dbReference type="Pfam" id="PF00069">
    <property type="entry name" value="Pkinase"/>
    <property type="match status" value="1"/>
</dbReference>
<name>A0A9P4J4H9_9PEZI</name>
<proteinExistence type="predicted"/>
<keyword evidence="1" id="KW-1133">Transmembrane helix</keyword>
<dbReference type="OrthoDB" id="5979581at2759"/>
<comment type="caution">
    <text evidence="3">The sequence shown here is derived from an EMBL/GenBank/DDBJ whole genome shotgun (WGS) entry which is preliminary data.</text>
</comment>
<dbReference type="PROSITE" id="PS50011">
    <property type="entry name" value="PROTEIN_KINASE_DOM"/>
    <property type="match status" value="1"/>
</dbReference>
<gene>
    <name evidence="3" type="ORF">K461DRAFT_292145</name>
</gene>
<reference evidence="3" key="1">
    <citation type="journal article" date="2020" name="Stud. Mycol.">
        <title>101 Dothideomycetes genomes: a test case for predicting lifestyles and emergence of pathogens.</title>
        <authorList>
            <person name="Haridas S."/>
            <person name="Albert R."/>
            <person name="Binder M."/>
            <person name="Bloem J."/>
            <person name="Labutti K."/>
            <person name="Salamov A."/>
            <person name="Andreopoulos B."/>
            <person name="Baker S."/>
            <person name="Barry K."/>
            <person name="Bills G."/>
            <person name="Bluhm B."/>
            <person name="Cannon C."/>
            <person name="Castanera R."/>
            <person name="Culley D."/>
            <person name="Daum C."/>
            <person name="Ezra D."/>
            <person name="Gonzalez J."/>
            <person name="Henrissat B."/>
            <person name="Kuo A."/>
            <person name="Liang C."/>
            <person name="Lipzen A."/>
            <person name="Lutzoni F."/>
            <person name="Magnuson J."/>
            <person name="Mondo S."/>
            <person name="Nolan M."/>
            <person name="Ohm R."/>
            <person name="Pangilinan J."/>
            <person name="Park H.-J."/>
            <person name="Ramirez L."/>
            <person name="Alfaro M."/>
            <person name="Sun H."/>
            <person name="Tritt A."/>
            <person name="Yoshinaga Y."/>
            <person name="Zwiers L.-H."/>
            <person name="Turgeon B."/>
            <person name="Goodwin S."/>
            <person name="Spatafora J."/>
            <person name="Crous P."/>
            <person name="Grigoriev I."/>
        </authorList>
    </citation>
    <scope>NUCLEOTIDE SEQUENCE</scope>
    <source>
        <strain evidence="3">CBS 260.36</strain>
    </source>
</reference>
<dbReference type="InterPro" id="IPR000719">
    <property type="entry name" value="Prot_kinase_dom"/>
</dbReference>
<dbReference type="EMBL" id="ML996083">
    <property type="protein sequence ID" value="KAF2155273.1"/>
    <property type="molecule type" value="Genomic_DNA"/>
</dbReference>
<dbReference type="SUPFAM" id="SSF56112">
    <property type="entry name" value="Protein kinase-like (PK-like)"/>
    <property type="match status" value="1"/>
</dbReference>
<sequence length="112" mass="12171">MEALPLDDVPKVAPGTADGLLLSDFGSATTIANATDSGCLYPVYARPPEVLLDPPLTSSADIWALGCAIYHLMTLTSLFYVDTFETYEEQIDVQLQVTNEVLGIMPDEFLSR</sequence>
<dbReference type="GO" id="GO:0004672">
    <property type="term" value="F:protein kinase activity"/>
    <property type="evidence" value="ECO:0007669"/>
    <property type="project" value="InterPro"/>
</dbReference>
<protein>
    <recommendedName>
        <fullName evidence="2">Protein kinase domain-containing protein</fullName>
    </recommendedName>
</protein>
<keyword evidence="1" id="KW-0472">Membrane</keyword>